<dbReference type="InterPro" id="IPR017853">
    <property type="entry name" value="GH"/>
</dbReference>
<keyword evidence="4" id="KW-0326">Glycosidase</keyword>
<feature type="domain" description="Glycoside hydrolase family 5" evidence="5">
    <location>
        <begin position="125"/>
        <end position="284"/>
    </location>
</feature>
<dbReference type="PANTHER" id="PTHR31451">
    <property type="match status" value="1"/>
</dbReference>
<evidence type="ECO:0000256" key="4">
    <source>
        <dbReference type="ARBA" id="ARBA00023295"/>
    </source>
</evidence>
<protein>
    <recommendedName>
        <fullName evidence="2">mannan endo-1,4-beta-mannosidase</fullName>
        <ecNumber evidence="2">3.2.1.78</ecNumber>
    </recommendedName>
</protein>
<dbReference type="EC" id="3.2.1.78" evidence="2"/>
<reference evidence="6 7" key="1">
    <citation type="submission" date="2019-04" db="EMBL/GenBank/DDBJ databases">
        <authorList>
            <person name="Feng G."/>
            <person name="Zhang J."/>
            <person name="Zhu H."/>
        </authorList>
    </citation>
    <scope>NUCLEOTIDE SEQUENCE [LARGE SCALE GENOMIC DNA]</scope>
    <source>
        <strain evidence="6 7">9PBR-1</strain>
    </source>
</reference>
<dbReference type="PROSITE" id="PS00659">
    <property type="entry name" value="GLYCOSYL_HYDROL_F5"/>
    <property type="match status" value="1"/>
</dbReference>
<keyword evidence="3" id="KW-0378">Hydrolase</keyword>
<comment type="caution">
    <text evidence="6">The sequence shown here is derived from an EMBL/GenBank/DDBJ whole genome shotgun (WGS) entry which is preliminary data.</text>
</comment>
<dbReference type="GO" id="GO:0000272">
    <property type="term" value="P:polysaccharide catabolic process"/>
    <property type="evidence" value="ECO:0007669"/>
    <property type="project" value="InterPro"/>
</dbReference>
<evidence type="ECO:0000256" key="2">
    <source>
        <dbReference type="ARBA" id="ARBA00012706"/>
    </source>
</evidence>
<keyword evidence="7" id="KW-1185">Reference proteome</keyword>
<evidence type="ECO:0000259" key="5">
    <source>
        <dbReference type="Pfam" id="PF00150"/>
    </source>
</evidence>
<dbReference type="GO" id="GO:0004553">
    <property type="term" value="F:hydrolase activity, hydrolyzing O-glycosyl compounds"/>
    <property type="evidence" value="ECO:0007669"/>
    <property type="project" value="InterPro"/>
</dbReference>
<proteinExistence type="predicted"/>
<evidence type="ECO:0000256" key="1">
    <source>
        <dbReference type="ARBA" id="ARBA00001678"/>
    </source>
</evidence>
<evidence type="ECO:0000313" key="7">
    <source>
        <dbReference type="Proteomes" id="UP000298471"/>
    </source>
</evidence>
<dbReference type="SUPFAM" id="SSF51445">
    <property type="entry name" value="(Trans)glycosidases"/>
    <property type="match status" value="1"/>
</dbReference>
<evidence type="ECO:0000313" key="6">
    <source>
        <dbReference type="EMBL" id="TGE26923.1"/>
    </source>
</evidence>
<sequence length="908" mass="100836">MKKAVYTAPAWYLMAMEGNERHLISPYTTTKKGPQYYTEGLFYSMASSLTRLLWLVVLLGTTQLVSAQTPAAARLPAGDVFVDPQGVLRWQQNKREVALFGVNYTAPFAHAYRASRAVGAEAEKAITQDVYHLARLGVDAFRVHVWDVEITDTLGNLQQNEHLRLLDHLVAQLKQRGIKIILTPIAYWNNGYPEQDSGTGFSSVYSKVQAYTNPRAIRAQENYLTQFLNHRNPYTQQLNREDPDIIAYEVCNEPRYHQPEAAVTAFANKMVAAMRATGYRKPIFYNIAENPEVAEAILAANVDGLTFQWYPSGLVSGHTLRGNFLPYVDQYPIPYRTDPRFQRRAKMVYEFESGDIIQPVMYPFMARSFREAGFQWATQFAYDPMAIAFANTEYQTHYLNLAYTPAKALSLLIAGKVFRQVGRGQTFGRYPVDSVFDAFRVSYRQGLSEMNTDEEFYYTASTTTQPRRANRLRHLAGVGSSPVAQYEGSGAYFLDRLAPGIWRLEVLPDAVPIRDPFETASLQKPVTQILWNEQRLRLSLAELGSRFRLRGLNEGNNAAAQATAGWVSVRPGVYLLAASGKSTGAWTSQSVFGNLRLGEFAAPAPTTLGPQVRHTAVAQATAGQPLLIRATLTGLGAADSVFLLAQHYYGRTLRLPMRRPGYATVEATVPAELTYAGLLCYWIVLKKATGAQLTFPGGFAGSPRDWDYFPRDHWEVPLVGAKTPLYLFSAAADKEQIEARGLHRTTWTEYITTEATGALALRFVQNASKAEEPKPVETGPAASLRVYYADKLLGRQPDVGDFQAVVVKARASQPVGVHLVLATKDAAAFAAPVALTTEWQEVRIPLRAFQPSALLLSPRPYPGFLPLHFQAPAAALRLPDTEVLQLLVEAVAPGAAPLHVDVESIWLH</sequence>
<dbReference type="EMBL" id="SRMB01000002">
    <property type="protein sequence ID" value="TGE26923.1"/>
    <property type="molecule type" value="Genomic_DNA"/>
</dbReference>
<name>A0A4Z0QCP8_9BACT</name>
<dbReference type="InterPro" id="IPR001547">
    <property type="entry name" value="Glyco_hydro_5"/>
</dbReference>
<comment type="catalytic activity">
    <reaction evidence="1">
        <text>Random hydrolysis of (1-&gt;4)-beta-D-mannosidic linkages in mannans, galactomannans and glucomannans.</text>
        <dbReference type="EC" id="3.2.1.78"/>
    </reaction>
</comment>
<dbReference type="Pfam" id="PF00150">
    <property type="entry name" value="Cellulase"/>
    <property type="match status" value="1"/>
</dbReference>
<organism evidence="6 7">
    <name type="scientific">Hymenobacter metallicola</name>
    <dbReference type="NCBI Taxonomy" id="2563114"/>
    <lineage>
        <taxon>Bacteria</taxon>
        <taxon>Pseudomonadati</taxon>
        <taxon>Bacteroidota</taxon>
        <taxon>Cytophagia</taxon>
        <taxon>Cytophagales</taxon>
        <taxon>Hymenobacteraceae</taxon>
        <taxon>Hymenobacter</taxon>
    </lineage>
</organism>
<dbReference type="Proteomes" id="UP000298471">
    <property type="component" value="Unassembled WGS sequence"/>
</dbReference>
<dbReference type="Gene3D" id="3.20.20.80">
    <property type="entry name" value="Glycosidases"/>
    <property type="match status" value="1"/>
</dbReference>
<dbReference type="OrthoDB" id="9809937at2"/>
<dbReference type="AlphaFoldDB" id="A0A4Z0QCP8"/>
<dbReference type="InterPro" id="IPR045053">
    <property type="entry name" value="MAN-like"/>
</dbReference>
<accession>A0A4Z0QCP8</accession>
<gene>
    <name evidence="6" type="ORF">E5K02_10980</name>
</gene>
<dbReference type="InterPro" id="IPR018087">
    <property type="entry name" value="Glyco_hydro_5_CS"/>
</dbReference>
<evidence type="ECO:0000256" key="3">
    <source>
        <dbReference type="ARBA" id="ARBA00022801"/>
    </source>
</evidence>